<evidence type="ECO:0000313" key="3">
    <source>
        <dbReference type="Proteomes" id="UP000799778"/>
    </source>
</evidence>
<dbReference type="RefSeq" id="XP_033383709.1">
    <property type="nucleotide sequence ID" value="XM_033521568.1"/>
</dbReference>
<dbReference type="AlphaFoldDB" id="A0A6A5XRQ4"/>
<evidence type="ECO:0000256" key="1">
    <source>
        <dbReference type="SAM" id="MobiDB-lite"/>
    </source>
</evidence>
<dbReference type="Proteomes" id="UP000799778">
    <property type="component" value="Unassembled WGS sequence"/>
</dbReference>
<accession>A0A6A5XRQ4</accession>
<sequence length="159" mass="17824">MPSLYKHSSRPRPSFATRGFHTNTSQTSSSNWPRITNAISVTHLLDSSHSDVPNQPKRTHRSNQSSQPPDESIYKTKPSSHLPGIYIFPILGDDQKVLIPTPRTTPCVTKVACQERGLVNTSRIARKQRVRRIRIRDVSGNGESGCRTEGEIYCGWLVT</sequence>
<name>A0A6A5XRQ4_9PLEO</name>
<evidence type="ECO:0000313" key="2">
    <source>
        <dbReference type="EMBL" id="KAF2015370.1"/>
    </source>
</evidence>
<feature type="region of interest" description="Disordered" evidence="1">
    <location>
        <begin position="47"/>
        <end position="78"/>
    </location>
</feature>
<reference evidence="2" key="1">
    <citation type="journal article" date="2020" name="Stud. Mycol.">
        <title>101 Dothideomycetes genomes: a test case for predicting lifestyles and emergence of pathogens.</title>
        <authorList>
            <person name="Haridas S."/>
            <person name="Albert R."/>
            <person name="Binder M."/>
            <person name="Bloem J."/>
            <person name="Labutti K."/>
            <person name="Salamov A."/>
            <person name="Andreopoulos B."/>
            <person name="Baker S."/>
            <person name="Barry K."/>
            <person name="Bills G."/>
            <person name="Bluhm B."/>
            <person name="Cannon C."/>
            <person name="Castanera R."/>
            <person name="Culley D."/>
            <person name="Daum C."/>
            <person name="Ezra D."/>
            <person name="Gonzalez J."/>
            <person name="Henrissat B."/>
            <person name="Kuo A."/>
            <person name="Liang C."/>
            <person name="Lipzen A."/>
            <person name="Lutzoni F."/>
            <person name="Magnuson J."/>
            <person name="Mondo S."/>
            <person name="Nolan M."/>
            <person name="Ohm R."/>
            <person name="Pangilinan J."/>
            <person name="Park H.-J."/>
            <person name="Ramirez L."/>
            <person name="Alfaro M."/>
            <person name="Sun H."/>
            <person name="Tritt A."/>
            <person name="Yoshinaga Y."/>
            <person name="Zwiers L.-H."/>
            <person name="Turgeon B."/>
            <person name="Goodwin S."/>
            <person name="Spatafora J."/>
            <person name="Crous P."/>
            <person name="Grigoriev I."/>
        </authorList>
    </citation>
    <scope>NUCLEOTIDE SEQUENCE</scope>
    <source>
        <strain evidence="2">CBS 175.79</strain>
    </source>
</reference>
<gene>
    <name evidence="2" type="ORF">BU24DRAFT_176028</name>
</gene>
<organism evidence="2 3">
    <name type="scientific">Aaosphaeria arxii CBS 175.79</name>
    <dbReference type="NCBI Taxonomy" id="1450172"/>
    <lineage>
        <taxon>Eukaryota</taxon>
        <taxon>Fungi</taxon>
        <taxon>Dikarya</taxon>
        <taxon>Ascomycota</taxon>
        <taxon>Pezizomycotina</taxon>
        <taxon>Dothideomycetes</taxon>
        <taxon>Pleosporomycetidae</taxon>
        <taxon>Pleosporales</taxon>
        <taxon>Pleosporales incertae sedis</taxon>
        <taxon>Aaosphaeria</taxon>
    </lineage>
</organism>
<protein>
    <submittedName>
        <fullName evidence="2">Uncharacterized protein</fullName>
    </submittedName>
</protein>
<proteinExistence type="predicted"/>
<dbReference type="EMBL" id="ML978069">
    <property type="protein sequence ID" value="KAF2015370.1"/>
    <property type="molecule type" value="Genomic_DNA"/>
</dbReference>
<dbReference type="GeneID" id="54278965"/>
<feature type="region of interest" description="Disordered" evidence="1">
    <location>
        <begin position="1"/>
        <end position="33"/>
    </location>
</feature>
<feature type="compositionally biased region" description="Polar residues" evidence="1">
    <location>
        <begin position="20"/>
        <end position="33"/>
    </location>
</feature>
<keyword evidence="3" id="KW-1185">Reference proteome</keyword>